<dbReference type="EMBL" id="AOIN01000064">
    <property type="protein sequence ID" value="ELY98332.1"/>
    <property type="molecule type" value="Genomic_DNA"/>
</dbReference>
<dbReference type="GO" id="GO:0016020">
    <property type="term" value="C:membrane"/>
    <property type="evidence" value="ECO:0007669"/>
    <property type="project" value="TreeGrafter"/>
</dbReference>
<reference evidence="4 5" key="1">
    <citation type="journal article" date="2014" name="PLoS Genet.">
        <title>Phylogenetically driven sequencing of extremely halophilic archaea reveals strategies for static and dynamic osmo-response.</title>
        <authorList>
            <person name="Becker E.A."/>
            <person name="Seitzer P.M."/>
            <person name="Tritt A."/>
            <person name="Larsen D."/>
            <person name="Krusor M."/>
            <person name="Yao A.I."/>
            <person name="Wu D."/>
            <person name="Madern D."/>
            <person name="Eisen J.A."/>
            <person name="Darling A.E."/>
            <person name="Facciotti M.T."/>
        </authorList>
    </citation>
    <scope>NUCLEOTIDE SEQUENCE [LARGE SCALE GENOMIC DNA]</scope>
    <source>
        <strain evidence="4 5">JCM 10990</strain>
    </source>
</reference>
<evidence type="ECO:0000313" key="5">
    <source>
        <dbReference type="Proteomes" id="UP000011693"/>
    </source>
</evidence>
<organism evidence="4 5">
    <name type="scientific">Natrialba chahannaoensis JCM 10990</name>
    <dbReference type="NCBI Taxonomy" id="1227492"/>
    <lineage>
        <taxon>Archaea</taxon>
        <taxon>Methanobacteriati</taxon>
        <taxon>Methanobacteriota</taxon>
        <taxon>Stenosarchaea group</taxon>
        <taxon>Halobacteria</taxon>
        <taxon>Halobacteriales</taxon>
        <taxon>Natrialbaceae</taxon>
        <taxon>Natrialba</taxon>
    </lineage>
</organism>
<dbReference type="InterPro" id="IPR002347">
    <property type="entry name" value="SDR_fam"/>
</dbReference>
<dbReference type="Pfam" id="PF00106">
    <property type="entry name" value="adh_short"/>
    <property type="match status" value="2"/>
</dbReference>
<dbReference type="AlphaFoldDB" id="M0AK89"/>
<dbReference type="SUPFAM" id="SSF51735">
    <property type="entry name" value="NAD(P)-binding Rossmann-fold domains"/>
    <property type="match status" value="1"/>
</dbReference>
<name>M0AK89_9EURY</name>
<dbReference type="InterPro" id="IPR020904">
    <property type="entry name" value="Sc_DH/Rdtase_CS"/>
</dbReference>
<protein>
    <submittedName>
        <fullName evidence="4">Short-chain dehydrogenase/reductase SDR</fullName>
    </submittedName>
</protein>
<dbReference type="Gene3D" id="3.40.50.720">
    <property type="entry name" value="NAD(P)-binding Rossmann-like Domain"/>
    <property type="match status" value="1"/>
</dbReference>
<comment type="caution">
    <text evidence="4">The sequence shown here is derived from an EMBL/GenBank/DDBJ whole genome shotgun (WGS) entry which is preliminary data.</text>
</comment>
<accession>M0AK89</accession>
<dbReference type="InterPro" id="IPR036291">
    <property type="entry name" value="NAD(P)-bd_dom_sf"/>
</dbReference>
<dbReference type="GO" id="GO:0016491">
    <property type="term" value="F:oxidoreductase activity"/>
    <property type="evidence" value="ECO:0007669"/>
    <property type="project" value="UniProtKB-KW"/>
</dbReference>
<proteinExistence type="inferred from homology"/>
<dbReference type="PRINTS" id="PR00081">
    <property type="entry name" value="GDHRDH"/>
</dbReference>
<keyword evidence="5" id="KW-1185">Reference proteome</keyword>
<evidence type="ECO:0000256" key="3">
    <source>
        <dbReference type="SAM" id="MobiDB-lite"/>
    </source>
</evidence>
<sequence length="273" mass="29340">MTTESAATDQSAQPRGAIIVGASSGIGAALAHELAADGYEVGLTARRTEQLKAVGGKLPTKAYVATMDVTDTETAREHFFELADAMPSVDLVVISAGVGDANYALEWETERQTIDVNVRGFTAIATAAMEYFESRAGENGVEAESEDENRNTDESPGADGHLVGLSSVAAYFGNGGTQAYNASKAYVSRYLEGLRSRQVGNDADITITTIEPGFVDTELSYGSFWECSPETAASQIADAIHEERDHAYVTRRWRLVTWVLKALPESAIRRLFA</sequence>
<dbReference type="OrthoDB" id="7442at2157"/>
<gene>
    <name evidence="4" type="ORF">C482_12472</name>
</gene>
<evidence type="ECO:0000256" key="1">
    <source>
        <dbReference type="ARBA" id="ARBA00006484"/>
    </source>
</evidence>
<comment type="similarity">
    <text evidence="1">Belongs to the short-chain dehydrogenases/reductases (SDR) family.</text>
</comment>
<feature type="region of interest" description="Disordered" evidence="3">
    <location>
        <begin position="135"/>
        <end position="159"/>
    </location>
</feature>
<dbReference type="PANTHER" id="PTHR44196">
    <property type="entry name" value="DEHYDROGENASE/REDUCTASE SDR FAMILY MEMBER 7B"/>
    <property type="match status" value="1"/>
</dbReference>
<dbReference type="PROSITE" id="PS00061">
    <property type="entry name" value="ADH_SHORT"/>
    <property type="match status" value="1"/>
</dbReference>
<dbReference type="PATRIC" id="fig|1227492.4.peg.2465"/>
<evidence type="ECO:0000256" key="2">
    <source>
        <dbReference type="ARBA" id="ARBA00023002"/>
    </source>
</evidence>
<keyword evidence="2" id="KW-0560">Oxidoreductase</keyword>
<dbReference type="PANTHER" id="PTHR44196:SF3">
    <property type="entry name" value="SHORT CHAIN DEHYDROGENASE FAMILY PROTEIN"/>
    <property type="match status" value="1"/>
</dbReference>
<dbReference type="STRING" id="1227492.C482_12472"/>
<dbReference type="Proteomes" id="UP000011693">
    <property type="component" value="Unassembled WGS sequence"/>
</dbReference>
<evidence type="ECO:0000313" key="4">
    <source>
        <dbReference type="EMBL" id="ELY98332.1"/>
    </source>
</evidence>
<dbReference type="RefSeq" id="WP_006167924.1">
    <property type="nucleotide sequence ID" value="NZ_AOIN01000064.1"/>
</dbReference>